<evidence type="ECO:0000259" key="1">
    <source>
        <dbReference type="Pfam" id="PF13619"/>
    </source>
</evidence>
<dbReference type="InterPro" id="IPR025309">
    <property type="entry name" value="KTSC_dom"/>
</dbReference>
<protein>
    <recommendedName>
        <fullName evidence="1">KTSC domain-containing protein</fullName>
    </recommendedName>
</protein>
<evidence type="ECO:0000313" key="2">
    <source>
        <dbReference type="EMBL" id="MET3588504.1"/>
    </source>
</evidence>
<dbReference type="Pfam" id="PF13619">
    <property type="entry name" value="KTSC"/>
    <property type="match status" value="1"/>
</dbReference>
<name>A0ABV2HDI2_9HYPH</name>
<sequence>MTWIAVRSTRIKKVRYDEQRQILNVAFRNGRQINHPNIPPHIFRGLVDPETDASFYYRYYVEPSDGQFRSGTVGPLGDIGKVALLSAILWLISGAIT</sequence>
<dbReference type="EMBL" id="JBEPLJ010000026">
    <property type="protein sequence ID" value="MET3588504.1"/>
    <property type="molecule type" value="Genomic_DNA"/>
</dbReference>
<dbReference type="RefSeq" id="WP_354532476.1">
    <property type="nucleotide sequence ID" value="NZ_JBEPLJ010000026.1"/>
</dbReference>
<organism evidence="2 3">
    <name type="scientific">Pseudorhizobium tarimense</name>
    <dbReference type="NCBI Taxonomy" id="1079109"/>
    <lineage>
        <taxon>Bacteria</taxon>
        <taxon>Pseudomonadati</taxon>
        <taxon>Pseudomonadota</taxon>
        <taxon>Alphaproteobacteria</taxon>
        <taxon>Hyphomicrobiales</taxon>
        <taxon>Rhizobiaceae</taxon>
        <taxon>Rhizobium/Agrobacterium group</taxon>
        <taxon>Pseudorhizobium</taxon>
    </lineage>
</organism>
<accession>A0ABV2HDI2</accession>
<feature type="domain" description="KTSC" evidence="1">
    <location>
        <begin position="8"/>
        <end position="59"/>
    </location>
</feature>
<dbReference type="Proteomes" id="UP001549031">
    <property type="component" value="Unassembled WGS sequence"/>
</dbReference>
<comment type="caution">
    <text evidence="2">The sequence shown here is derived from an EMBL/GenBank/DDBJ whole genome shotgun (WGS) entry which is preliminary data.</text>
</comment>
<proteinExistence type="predicted"/>
<reference evidence="2 3" key="1">
    <citation type="submission" date="2024-06" db="EMBL/GenBank/DDBJ databases">
        <title>Genomic Encyclopedia of Type Strains, Phase IV (KMG-IV): sequencing the most valuable type-strain genomes for metagenomic binning, comparative biology and taxonomic classification.</title>
        <authorList>
            <person name="Goeker M."/>
        </authorList>
    </citation>
    <scope>NUCLEOTIDE SEQUENCE [LARGE SCALE GENOMIC DNA]</scope>
    <source>
        <strain evidence="2 3">DSM 105042</strain>
    </source>
</reference>
<gene>
    <name evidence="2" type="ORF">ABID21_004640</name>
</gene>
<evidence type="ECO:0000313" key="3">
    <source>
        <dbReference type="Proteomes" id="UP001549031"/>
    </source>
</evidence>
<keyword evidence="3" id="KW-1185">Reference proteome</keyword>